<proteinExistence type="predicted"/>
<dbReference type="EMBL" id="JAUJLE010000190">
    <property type="protein sequence ID" value="KAK0970081.1"/>
    <property type="molecule type" value="Genomic_DNA"/>
</dbReference>
<dbReference type="PANTHER" id="PTHR43172">
    <property type="entry name" value="ADENYLOSUCCINATE LYASE"/>
    <property type="match status" value="1"/>
</dbReference>
<reference evidence="2" key="1">
    <citation type="submission" date="2023-06" db="EMBL/GenBank/DDBJ databases">
        <title>Black Yeasts Isolated from many extreme environments.</title>
        <authorList>
            <person name="Coleine C."/>
            <person name="Stajich J.E."/>
            <person name="Selbmann L."/>
        </authorList>
    </citation>
    <scope>NUCLEOTIDE SEQUENCE</scope>
    <source>
        <strain evidence="2">CCFEE 5200</strain>
    </source>
</reference>
<dbReference type="Proteomes" id="UP001175353">
    <property type="component" value="Unassembled WGS sequence"/>
</dbReference>
<organism evidence="2 3">
    <name type="scientific">Friedmanniomyces endolithicus</name>
    <dbReference type="NCBI Taxonomy" id="329885"/>
    <lineage>
        <taxon>Eukaryota</taxon>
        <taxon>Fungi</taxon>
        <taxon>Dikarya</taxon>
        <taxon>Ascomycota</taxon>
        <taxon>Pezizomycotina</taxon>
        <taxon>Dothideomycetes</taxon>
        <taxon>Dothideomycetidae</taxon>
        <taxon>Mycosphaerellales</taxon>
        <taxon>Teratosphaeriaceae</taxon>
        <taxon>Friedmanniomyces</taxon>
    </lineage>
</organism>
<dbReference type="InterPro" id="IPR008948">
    <property type="entry name" value="L-Aspartase-like"/>
</dbReference>
<dbReference type="GO" id="GO:0005829">
    <property type="term" value="C:cytosol"/>
    <property type="evidence" value="ECO:0007669"/>
    <property type="project" value="TreeGrafter"/>
</dbReference>
<sequence>MPATDSRYDTYQNPLNSRYCSSEMKYIFSPRNRFGTWRKLWIYLAESERELGLEGITEQGLKQMTEHAQIQDHEFDIAAVEEKRRRHDVMAHVHTYGLAAPAAEKIIHWGATS</sequence>
<evidence type="ECO:0000256" key="1">
    <source>
        <dbReference type="ARBA" id="ARBA00023239"/>
    </source>
</evidence>
<gene>
    <name evidence="2" type="primary">ADE13_4</name>
    <name evidence="2" type="ORF">LTR91_016081</name>
</gene>
<dbReference type="Gene3D" id="1.10.275.10">
    <property type="entry name" value="Fumarase/aspartase (N-terminal domain)"/>
    <property type="match status" value="1"/>
</dbReference>
<comment type="caution">
    <text evidence="2">The sequence shown here is derived from an EMBL/GenBank/DDBJ whole genome shotgun (WGS) entry which is preliminary data.</text>
</comment>
<dbReference type="GO" id="GO:0070626">
    <property type="term" value="F:(S)-2-(5-amino-1-(5-phospho-D-ribosyl)imidazole-4-carboxamido) succinate lyase (fumarate-forming) activity"/>
    <property type="evidence" value="ECO:0007669"/>
    <property type="project" value="TreeGrafter"/>
</dbReference>
<feature type="non-terminal residue" evidence="2">
    <location>
        <position position="113"/>
    </location>
</feature>
<dbReference type="SUPFAM" id="SSF48557">
    <property type="entry name" value="L-aspartase-like"/>
    <property type="match status" value="1"/>
</dbReference>
<dbReference type="GO" id="GO:0044208">
    <property type="term" value="P:'de novo' AMP biosynthetic process"/>
    <property type="evidence" value="ECO:0007669"/>
    <property type="project" value="TreeGrafter"/>
</dbReference>
<evidence type="ECO:0000313" key="2">
    <source>
        <dbReference type="EMBL" id="KAK0970081.1"/>
    </source>
</evidence>
<dbReference type="GO" id="GO:0004018">
    <property type="term" value="F:N6-(1,2-dicarboxyethyl)AMP AMP-lyase (fumarate-forming) activity"/>
    <property type="evidence" value="ECO:0007669"/>
    <property type="project" value="TreeGrafter"/>
</dbReference>
<dbReference type="AlphaFoldDB" id="A0AAN6K8R6"/>
<dbReference type="PANTHER" id="PTHR43172:SF1">
    <property type="entry name" value="ADENYLOSUCCINATE LYASE"/>
    <property type="match status" value="1"/>
</dbReference>
<keyword evidence="3" id="KW-1185">Reference proteome</keyword>
<dbReference type="InterPro" id="IPR024083">
    <property type="entry name" value="Fumarase/histidase_N"/>
</dbReference>
<keyword evidence="1 2" id="KW-0456">Lyase</keyword>
<name>A0AAN6K8R6_9PEZI</name>
<evidence type="ECO:0000313" key="3">
    <source>
        <dbReference type="Proteomes" id="UP001175353"/>
    </source>
</evidence>
<dbReference type="EC" id="4.3.2.2" evidence="2"/>
<protein>
    <submittedName>
        <fullName evidence="2">Adenylosuccinase ade13</fullName>
        <ecNumber evidence="2">4.3.2.2</ecNumber>
    </submittedName>
</protein>
<accession>A0AAN6K8R6</accession>